<evidence type="ECO:0000256" key="5">
    <source>
        <dbReference type="ARBA" id="ARBA00022989"/>
    </source>
</evidence>
<dbReference type="InterPro" id="IPR011066">
    <property type="entry name" value="MscS_channel_C_sf"/>
</dbReference>
<comment type="caution">
    <text evidence="11">The sequence shown here is derived from an EMBL/GenBank/DDBJ whole genome shotgun (WGS) entry which is preliminary data.</text>
</comment>
<comment type="similarity">
    <text evidence="2">Belongs to the MscS (TC 1.A.23) family.</text>
</comment>
<keyword evidence="5 7" id="KW-1133">Transmembrane helix</keyword>
<evidence type="ECO:0000256" key="6">
    <source>
        <dbReference type="ARBA" id="ARBA00023136"/>
    </source>
</evidence>
<dbReference type="GO" id="GO:0005886">
    <property type="term" value="C:plasma membrane"/>
    <property type="evidence" value="ECO:0007669"/>
    <property type="project" value="UniProtKB-SubCell"/>
</dbReference>
<organism evidence="11 12">
    <name type="scientific">Handelsmanbacteria sp. (strain RIFCSPLOWO2_12_FULL_64_10)</name>
    <dbReference type="NCBI Taxonomy" id="1817868"/>
    <lineage>
        <taxon>Bacteria</taxon>
        <taxon>Candidatus Handelsmaniibacteriota</taxon>
    </lineage>
</organism>
<comment type="subcellular location">
    <subcellularLocation>
        <location evidence="1">Cell membrane</location>
        <topology evidence="1">Multi-pass membrane protein</topology>
    </subcellularLocation>
</comment>
<keyword evidence="4 7" id="KW-0812">Transmembrane</keyword>
<dbReference type="SUPFAM" id="SSF82689">
    <property type="entry name" value="Mechanosensitive channel protein MscS (YggB), C-terminal domain"/>
    <property type="match status" value="1"/>
</dbReference>
<evidence type="ECO:0000259" key="9">
    <source>
        <dbReference type="Pfam" id="PF00924"/>
    </source>
</evidence>
<name>A0A1F6D4X4_HANXR</name>
<dbReference type="InterPro" id="IPR006685">
    <property type="entry name" value="MscS_channel_2nd"/>
</dbReference>
<feature type="domain" description="Mechanosensitive ion channel MscS" evidence="9">
    <location>
        <begin position="353"/>
        <end position="418"/>
    </location>
</feature>
<evidence type="ECO:0000313" key="11">
    <source>
        <dbReference type="EMBL" id="OGG56484.1"/>
    </source>
</evidence>
<keyword evidence="8" id="KW-0732">Signal</keyword>
<feature type="domain" description="Mechanosensitive ion channel MscS C-terminal" evidence="10">
    <location>
        <begin position="430"/>
        <end position="511"/>
    </location>
</feature>
<evidence type="ECO:0000256" key="8">
    <source>
        <dbReference type="SAM" id="SignalP"/>
    </source>
</evidence>
<evidence type="ECO:0000256" key="7">
    <source>
        <dbReference type="SAM" id="Phobius"/>
    </source>
</evidence>
<keyword evidence="3" id="KW-1003">Cell membrane</keyword>
<dbReference type="PANTHER" id="PTHR30221">
    <property type="entry name" value="SMALL-CONDUCTANCE MECHANOSENSITIVE CHANNEL"/>
    <property type="match status" value="1"/>
</dbReference>
<feature type="transmembrane region" description="Helical" evidence="7">
    <location>
        <begin position="340"/>
        <end position="366"/>
    </location>
</feature>
<dbReference type="Gene3D" id="3.30.70.100">
    <property type="match status" value="1"/>
</dbReference>
<proteinExistence type="inferred from homology"/>
<dbReference type="PANTHER" id="PTHR30221:SF18">
    <property type="entry name" value="SLL0590 PROTEIN"/>
    <property type="match status" value="1"/>
</dbReference>
<dbReference type="InterPro" id="IPR045275">
    <property type="entry name" value="MscS_archaea/bacteria_type"/>
</dbReference>
<reference evidence="11 12" key="1">
    <citation type="journal article" date="2016" name="Nat. Commun.">
        <title>Thousands of microbial genomes shed light on interconnected biogeochemical processes in an aquifer system.</title>
        <authorList>
            <person name="Anantharaman K."/>
            <person name="Brown C.T."/>
            <person name="Hug L.A."/>
            <person name="Sharon I."/>
            <person name="Castelle C.J."/>
            <person name="Probst A.J."/>
            <person name="Thomas B.C."/>
            <person name="Singh A."/>
            <person name="Wilkins M.J."/>
            <person name="Karaoz U."/>
            <person name="Brodie E.L."/>
            <person name="Williams K.H."/>
            <person name="Hubbard S.S."/>
            <person name="Banfield J.F."/>
        </authorList>
    </citation>
    <scope>NUCLEOTIDE SEQUENCE [LARGE SCALE GENOMIC DNA]</scope>
    <source>
        <strain evidence="12">RIFCSPLOWO2_12_FULL_64_10</strain>
    </source>
</reference>
<feature type="signal peptide" evidence="8">
    <location>
        <begin position="1"/>
        <end position="23"/>
    </location>
</feature>
<evidence type="ECO:0008006" key="13">
    <source>
        <dbReference type="Google" id="ProtNLM"/>
    </source>
</evidence>
<evidence type="ECO:0000256" key="2">
    <source>
        <dbReference type="ARBA" id="ARBA00008017"/>
    </source>
</evidence>
<dbReference type="Gene3D" id="2.30.30.60">
    <property type="match status" value="1"/>
</dbReference>
<feature type="transmembrane region" description="Helical" evidence="7">
    <location>
        <begin position="216"/>
        <end position="236"/>
    </location>
</feature>
<dbReference type="InterPro" id="IPR010920">
    <property type="entry name" value="LSM_dom_sf"/>
</dbReference>
<keyword evidence="6 7" id="KW-0472">Membrane</keyword>
<gene>
    <name evidence="11" type="ORF">A3F84_15760</name>
</gene>
<dbReference type="InterPro" id="IPR023408">
    <property type="entry name" value="MscS_beta-dom_sf"/>
</dbReference>
<dbReference type="Pfam" id="PF00924">
    <property type="entry name" value="MS_channel_2nd"/>
    <property type="match status" value="1"/>
</dbReference>
<dbReference type="SUPFAM" id="SSF50182">
    <property type="entry name" value="Sm-like ribonucleoproteins"/>
    <property type="match status" value="1"/>
</dbReference>
<dbReference type="Proteomes" id="UP000178606">
    <property type="component" value="Unassembled WGS sequence"/>
</dbReference>
<feature type="transmembrane region" description="Helical" evidence="7">
    <location>
        <begin position="146"/>
        <end position="167"/>
    </location>
</feature>
<sequence length="536" mass="59164">MKRPFILPLALWGVLGIATALSAQMDTSTAQRDTSEVRPARVFVGRTAVFTYTQPLGPFSPQERAQRLQALLDRLARDPALDVTRLAARDRGTETDVVLGDLVLMTLTDADAAAQGAPRQVLAAQVVESLRDTLRPEAERHTLRSLLIGAALALLFTLIFALFLKVAKRGFVRLSTFLQSQRGREGALLSLRGVSLLSWDTLVDLGLAFFNLFRLGVYALATYAYAAATFGLFPWTQTWAKTMVGYVLDPAAAVFWGIANFLPNLFFIAVIALVIHYAMRVLNYLSDLLENRTLELPYLPPDLVRPTRQIVKFLVCVLAVMVVTPYLPGAGSAAARNLTLFFGVLISLGSTSLVGNLLSGFVLTYMRAFRIGDRVQVSDTVGDVVGRSLLAVKVRTIKNEEIFIPNQAVLNNHIVNYSAVAGEQGLILHTTVTIGYDAPWRKVHAMLLDAADRTPGLLKSSPPFILQKSLDDFYVSYELNTYTDKPNDMARIYSDLHQSIQDCFNENGVQIMSPHYRAQPETPVLPEEYLLSLKGK</sequence>
<dbReference type="Gene3D" id="1.10.287.1260">
    <property type="match status" value="1"/>
</dbReference>
<protein>
    <recommendedName>
        <fullName evidence="13">Mechanosensitive ion channel protein MscS</fullName>
    </recommendedName>
</protein>
<dbReference type="GO" id="GO:0008381">
    <property type="term" value="F:mechanosensitive monoatomic ion channel activity"/>
    <property type="evidence" value="ECO:0007669"/>
    <property type="project" value="InterPro"/>
</dbReference>
<evidence type="ECO:0000256" key="4">
    <source>
        <dbReference type="ARBA" id="ARBA00022692"/>
    </source>
</evidence>
<evidence type="ECO:0000259" key="10">
    <source>
        <dbReference type="Pfam" id="PF21082"/>
    </source>
</evidence>
<evidence type="ECO:0000256" key="1">
    <source>
        <dbReference type="ARBA" id="ARBA00004651"/>
    </source>
</evidence>
<dbReference type="InterPro" id="IPR049278">
    <property type="entry name" value="MS_channel_C"/>
</dbReference>
<evidence type="ECO:0000313" key="12">
    <source>
        <dbReference type="Proteomes" id="UP000178606"/>
    </source>
</evidence>
<accession>A0A1F6D4X4</accession>
<feature type="transmembrane region" description="Helical" evidence="7">
    <location>
        <begin position="310"/>
        <end position="328"/>
    </location>
</feature>
<dbReference type="EMBL" id="MFKF01000030">
    <property type="protein sequence ID" value="OGG56484.1"/>
    <property type="molecule type" value="Genomic_DNA"/>
</dbReference>
<evidence type="ECO:0000256" key="3">
    <source>
        <dbReference type="ARBA" id="ARBA00022475"/>
    </source>
</evidence>
<dbReference type="Pfam" id="PF21082">
    <property type="entry name" value="MS_channel_3rd"/>
    <property type="match status" value="1"/>
</dbReference>
<dbReference type="AlphaFoldDB" id="A0A1F6D4X4"/>
<feature type="chain" id="PRO_5009523684" description="Mechanosensitive ion channel protein MscS" evidence="8">
    <location>
        <begin position="24"/>
        <end position="536"/>
    </location>
</feature>